<evidence type="ECO:0000256" key="8">
    <source>
        <dbReference type="SAM" id="Phobius"/>
    </source>
</evidence>
<dbReference type="EMBL" id="PKTG01000097">
    <property type="protein sequence ID" value="PLX17019.1"/>
    <property type="molecule type" value="Genomic_DNA"/>
</dbReference>
<feature type="transmembrane region" description="Helical" evidence="8">
    <location>
        <begin position="6"/>
        <end position="24"/>
    </location>
</feature>
<feature type="transmembrane region" description="Helical" evidence="8">
    <location>
        <begin position="95"/>
        <end position="115"/>
    </location>
</feature>
<feature type="binding site" evidence="7">
    <location>
        <position position="140"/>
    </location>
    <ligand>
        <name>Mg(2+)</name>
        <dbReference type="ChEBI" id="CHEBI:18420"/>
    </ligand>
</feature>
<evidence type="ECO:0000256" key="1">
    <source>
        <dbReference type="ARBA" id="ARBA00004651"/>
    </source>
</evidence>
<dbReference type="CDD" id="cd06853">
    <property type="entry name" value="GT_WecA_like"/>
    <property type="match status" value="1"/>
</dbReference>
<comment type="caution">
    <text evidence="9">The sequence shown here is derived from an EMBL/GenBank/DDBJ whole genome shotgun (WGS) entry which is preliminary data.</text>
</comment>
<feature type="transmembrane region" description="Helical" evidence="8">
    <location>
        <begin position="121"/>
        <end position="141"/>
    </location>
</feature>
<feature type="transmembrane region" description="Helical" evidence="8">
    <location>
        <begin position="223"/>
        <end position="243"/>
    </location>
</feature>
<reference evidence="9 10" key="1">
    <citation type="submission" date="2017-11" db="EMBL/GenBank/DDBJ databases">
        <title>Genome-resolved metagenomics identifies genetic mobility, metabolic interactions, and unexpected diversity in perchlorate-reducing communities.</title>
        <authorList>
            <person name="Barnum T.P."/>
            <person name="Figueroa I.A."/>
            <person name="Carlstrom C.I."/>
            <person name="Lucas L.N."/>
            <person name="Engelbrektson A.L."/>
            <person name="Coates J.D."/>
        </authorList>
    </citation>
    <scope>NUCLEOTIDE SEQUENCE [LARGE SCALE GENOMIC DNA]</scope>
    <source>
        <strain evidence="9">BM706</strain>
    </source>
</reference>
<keyword evidence="7" id="KW-0479">Metal-binding</keyword>
<comment type="subcellular location">
    <subcellularLocation>
        <location evidence="1">Cell membrane</location>
        <topology evidence="1">Multi-pass membrane protein</topology>
    </subcellularLocation>
</comment>
<dbReference type="GO" id="GO:0044038">
    <property type="term" value="P:cell wall macromolecule biosynthetic process"/>
    <property type="evidence" value="ECO:0007669"/>
    <property type="project" value="TreeGrafter"/>
</dbReference>
<evidence type="ECO:0008006" key="11">
    <source>
        <dbReference type="Google" id="ProtNLM"/>
    </source>
</evidence>
<dbReference type="Pfam" id="PF00953">
    <property type="entry name" value="Glycos_transf_4"/>
    <property type="match status" value="1"/>
</dbReference>
<organism evidence="9 10">
    <name type="scientific">Muiribacterium halophilum</name>
    <dbReference type="NCBI Taxonomy" id="2053465"/>
    <lineage>
        <taxon>Bacteria</taxon>
        <taxon>Candidatus Muiribacteriota</taxon>
        <taxon>Candidatus Muiribacteriia</taxon>
        <taxon>Candidatus Muiribacteriales</taxon>
        <taxon>Candidatus Muiribacteriaceae</taxon>
        <taxon>Candidatus Muiribacterium</taxon>
    </lineage>
</organism>
<evidence type="ECO:0000313" key="10">
    <source>
        <dbReference type="Proteomes" id="UP000234857"/>
    </source>
</evidence>
<dbReference type="GO" id="GO:0005886">
    <property type="term" value="C:plasma membrane"/>
    <property type="evidence" value="ECO:0007669"/>
    <property type="project" value="UniProtKB-SubCell"/>
</dbReference>
<keyword evidence="7" id="KW-0460">Magnesium</keyword>
<name>A0A2N5ZED6_MUIH1</name>
<keyword evidence="5 8" id="KW-1133">Transmembrane helix</keyword>
<feature type="transmembrane region" description="Helical" evidence="8">
    <location>
        <begin position="273"/>
        <end position="293"/>
    </location>
</feature>
<evidence type="ECO:0000313" key="9">
    <source>
        <dbReference type="EMBL" id="PLX17019.1"/>
    </source>
</evidence>
<evidence type="ECO:0000256" key="4">
    <source>
        <dbReference type="ARBA" id="ARBA00022692"/>
    </source>
</evidence>
<keyword evidence="2" id="KW-1003">Cell membrane</keyword>
<feature type="binding site" evidence="7">
    <location>
        <position position="197"/>
    </location>
    <ligand>
        <name>Mg(2+)</name>
        <dbReference type="ChEBI" id="CHEBI:18420"/>
    </ligand>
</feature>
<dbReference type="InterPro" id="IPR000715">
    <property type="entry name" value="Glycosyl_transferase_4"/>
</dbReference>
<comment type="cofactor">
    <cofactor evidence="7">
        <name>Mg(2+)</name>
        <dbReference type="ChEBI" id="CHEBI:18420"/>
    </cofactor>
</comment>
<dbReference type="AlphaFoldDB" id="A0A2N5ZED6"/>
<dbReference type="GO" id="GO:0046872">
    <property type="term" value="F:metal ion binding"/>
    <property type="evidence" value="ECO:0007669"/>
    <property type="project" value="UniProtKB-KW"/>
</dbReference>
<feature type="transmembrane region" description="Helical" evidence="8">
    <location>
        <begin position="66"/>
        <end position="83"/>
    </location>
</feature>
<dbReference type="GO" id="GO:0016780">
    <property type="term" value="F:phosphotransferase activity, for other substituted phosphate groups"/>
    <property type="evidence" value="ECO:0007669"/>
    <property type="project" value="InterPro"/>
</dbReference>
<feature type="transmembrane region" description="Helical" evidence="8">
    <location>
        <begin position="200"/>
        <end position="217"/>
    </location>
</feature>
<protein>
    <recommendedName>
        <fullName evidence="11">Undecaprenyl-phosphate alpha-N-acetylglucosaminyl 1-phosphate transferase</fullName>
    </recommendedName>
</protein>
<evidence type="ECO:0000256" key="3">
    <source>
        <dbReference type="ARBA" id="ARBA00022679"/>
    </source>
</evidence>
<dbReference type="GO" id="GO:0009103">
    <property type="term" value="P:lipopolysaccharide biosynthetic process"/>
    <property type="evidence" value="ECO:0007669"/>
    <property type="project" value="TreeGrafter"/>
</dbReference>
<proteinExistence type="predicted"/>
<evidence type="ECO:0000256" key="2">
    <source>
        <dbReference type="ARBA" id="ARBA00022475"/>
    </source>
</evidence>
<evidence type="ECO:0000256" key="6">
    <source>
        <dbReference type="ARBA" id="ARBA00023136"/>
    </source>
</evidence>
<keyword evidence="4 8" id="KW-0812">Transmembrane</keyword>
<dbReference type="PANTHER" id="PTHR22926:SF3">
    <property type="entry name" value="UNDECAPRENYL-PHOSPHATE ALPHA-N-ACETYLGLUCOSAMINYL 1-PHOSPHATE TRANSFERASE"/>
    <property type="match status" value="1"/>
</dbReference>
<feature type="transmembrane region" description="Helical" evidence="8">
    <location>
        <begin position="172"/>
        <end position="188"/>
    </location>
</feature>
<keyword evidence="6 8" id="KW-0472">Membrane</keyword>
<dbReference type="Proteomes" id="UP000234857">
    <property type="component" value="Unassembled WGS sequence"/>
</dbReference>
<evidence type="ECO:0000256" key="7">
    <source>
        <dbReference type="PIRSR" id="PIRSR600715-1"/>
    </source>
</evidence>
<accession>A0A2N5ZED6</accession>
<dbReference type="GO" id="GO:0071555">
    <property type="term" value="P:cell wall organization"/>
    <property type="evidence" value="ECO:0007669"/>
    <property type="project" value="TreeGrafter"/>
</dbReference>
<feature type="transmembrane region" description="Helical" evidence="8">
    <location>
        <begin position="44"/>
        <end position="60"/>
    </location>
</feature>
<sequence length="296" mass="33201">MFDPYLIKTFLLVCILETILFFIIKKIGVYDQPSERKMHENPKLTMGGLLFIVPFILIGGKEEVFRNVYTAIAFFLVIAVGIFDDLKGATAKMKLGTQLIAGALLFFGGSGFTSFLGIENIVVLFLLTIFYYASFINIINLVDGADGLAVLLSTVIFSGLYSVSFLTPSGVMMFNIVICLLVFLIFNIKNSIIFMGDTGSNFLGFLMGMLFLNAGFSDFTTNRFLPFILLIALPFFDTLFAIIRRIKNKKSILDADKKHIHHILIKKYNLNRALIIIVLLQVIFSFLGIRLYGVML</sequence>
<evidence type="ECO:0000256" key="5">
    <source>
        <dbReference type="ARBA" id="ARBA00022989"/>
    </source>
</evidence>
<keyword evidence="3" id="KW-0808">Transferase</keyword>
<dbReference type="PANTHER" id="PTHR22926">
    <property type="entry name" value="PHOSPHO-N-ACETYLMURAMOYL-PENTAPEPTIDE-TRANSFERASE"/>
    <property type="match status" value="1"/>
</dbReference>
<gene>
    <name evidence="9" type="ORF">C0601_08560</name>
</gene>